<dbReference type="RefSeq" id="WP_115481503.1">
    <property type="nucleotide sequence ID" value="NZ_QRCT01000016.1"/>
</dbReference>
<keyword evidence="7" id="KW-1185">Reference proteome</keyword>
<dbReference type="OrthoDB" id="2060074at2"/>
<comment type="caution">
    <text evidence="6">The sequence shown here is derived from an EMBL/GenBank/DDBJ whole genome shotgun (WGS) entry which is preliminary data.</text>
</comment>
<gene>
    <name evidence="6" type="ORF">DWV06_07200</name>
</gene>
<evidence type="ECO:0000256" key="5">
    <source>
        <dbReference type="ARBA" id="ARBA00023288"/>
    </source>
</evidence>
<dbReference type="Proteomes" id="UP000255036">
    <property type="component" value="Unassembled WGS sequence"/>
</dbReference>
<reference evidence="6 7" key="1">
    <citation type="submission" date="2018-07" db="EMBL/GenBank/DDBJ databases">
        <title>Anaerosacharophilus polymeroproducens gen. nov. sp. nov., an anaerobic bacterium isolated from salt field.</title>
        <authorList>
            <person name="Kim W."/>
            <person name="Yang S.-H."/>
            <person name="Oh J."/>
            <person name="Lee J.-H."/>
            <person name="Kwon K.K."/>
        </authorList>
    </citation>
    <scope>NUCLEOTIDE SEQUENCE [LARGE SCALE GENOMIC DNA]</scope>
    <source>
        <strain evidence="6 7">MCWD5</strain>
    </source>
</reference>
<dbReference type="SUPFAM" id="SSF53850">
    <property type="entry name" value="Periplasmic binding protein-like II"/>
    <property type="match status" value="1"/>
</dbReference>
<dbReference type="InterPro" id="IPR006059">
    <property type="entry name" value="SBP"/>
</dbReference>
<evidence type="ECO:0000256" key="2">
    <source>
        <dbReference type="ARBA" id="ARBA00022729"/>
    </source>
</evidence>
<evidence type="ECO:0000256" key="3">
    <source>
        <dbReference type="ARBA" id="ARBA00023136"/>
    </source>
</evidence>
<proteinExistence type="predicted"/>
<dbReference type="EMBL" id="QRCT01000016">
    <property type="protein sequence ID" value="RDU24070.1"/>
    <property type="molecule type" value="Genomic_DNA"/>
</dbReference>
<evidence type="ECO:0000256" key="4">
    <source>
        <dbReference type="ARBA" id="ARBA00023139"/>
    </source>
</evidence>
<dbReference type="PROSITE" id="PS51257">
    <property type="entry name" value="PROKAR_LIPOPROTEIN"/>
    <property type="match status" value="1"/>
</dbReference>
<dbReference type="PANTHER" id="PTHR43649">
    <property type="entry name" value="ARABINOSE-BINDING PROTEIN-RELATED"/>
    <property type="match status" value="1"/>
</dbReference>
<dbReference type="Pfam" id="PF01547">
    <property type="entry name" value="SBP_bac_1"/>
    <property type="match status" value="1"/>
</dbReference>
<dbReference type="AlphaFoldDB" id="A0A371AX62"/>
<sequence>MKKKNLAVLMCTVIVATSLIGCKGAKRTTNQSPDEIGGEITVITHRTDIIDTKMADYKKAFEKKYPGTTVKFEAVTDYETDIAIRLQTEEYGDVLMLPSSIKNTDFPNYFESLGTVDELKKKYDERFLYSKFYDGKVYGLASNCNVQGMVYNKKVFKEAGITKMPTTPEEFLNCLKQVKQKTKAIPYYTNFAAGWPLVQWQDQCWGSVSGDKDYHNNTIVHEKDPFSEGKPNYVVHKLLYDIVKQGLCENDPVTSDWEQSKVMLNNGEIAVMDLGSWAISQIKAAGSHPDDVGYMPFPWNINGKQYATAGADYCYAINTHSENKATARAWIDYMIDETGFALSEGSISILKSDPLPDTLKDFTKAELVVDAPATTENDGLFDVLNNESEIALTSDIEKKRIVEAALGSSGESFDNIMKDWNARWAQAQKDNDVEVK</sequence>
<keyword evidence="1" id="KW-1003">Cell membrane</keyword>
<name>A0A371AX62_9FIRM</name>
<dbReference type="Gene3D" id="3.40.190.10">
    <property type="entry name" value="Periplasmic binding protein-like II"/>
    <property type="match status" value="2"/>
</dbReference>
<dbReference type="InterPro" id="IPR050490">
    <property type="entry name" value="Bact_solute-bd_prot1"/>
</dbReference>
<keyword evidence="2" id="KW-0732">Signal</keyword>
<evidence type="ECO:0000313" key="7">
    <source>
        <dbReference type="Proteomes" id="UP000255036"/>
    </source>
</evidence>
<evidence type="ECO:0000256" key="1">
    <source>
        <dbReference type="ARBA" id="ARBA00022475"/>
    </source>
</evidence>
<keyword evidence="5" id="KW-0449">Lipoprotein</keyword>
<evidence type="ECO:0000313" key="6">
    <source>
        <dbReference type="EMBL" id="RDU24070.1"/>
    </source>
</evidence>
<keyword evidence="3" id="KW-0472">Membrane</keyword>
<accession>A0A371AX62</accession>
<protein>
    <submittedName>
        <fullName evidence="6">Extracellular solute-binding protein</fullName>
    </submittedName>
</protein>
<dbReference type="PANTHER" id="PTHR43649:SF33">
    <property type="entry name" value="POLYGALACTURONAN_RHAMNOGALACTURONAN-BINDING PROTEIN YTCQ"/>
    <property type="match status" value="1"/>
</dbReference>
<organism evidence="6 7">
    <name type="scientific">Anaerosacchariphilus polymeriproducens</name>
    <dbReference type="NCBI Taxonomy" id="1812858"/>
    <lineage>
        <taxon>Bacteria</taxon>
        <taxon>Bacillati</taxon>
        <taxon>Bacillota</taxon>
        <taxon>Clostridia</taxon>
        <taxon>Lachnospirales</taxon>
        <taxon>Lachnospiraceae</taxon>
        <taxon>Anaerosacchariphilus</taxon>
    </lineage>
</organism>
<keyword evidence="4" id="KW-0564">Palmitate</keyword>